<dbReference type="CDD" id="cd06156">
    <property type="entry name" value="eu_AANH_C_2"/>
    <property type="match status" value="1"/>
</dbReference>
<dbReference type="SUPFAM" id="SSF52402">
    <property type="entry name" value="Adenine nucleotide alpha hydrolases-like"/>
    <property type="match status" value="1"/>
</dbReference>
<dbReference type="InterPro" id="IPR014729">
    <property type="entry name" value="Rossmann-like_a/b/a_fold"/>
</dbReference>
<keyword evidence="6" id="KW-0067">ATP-binding</keyword>
<dbReference type="InterPro" id="IPR035959">
    <property type="entry name" value="RutC-like_sf"/>
</dbReference>
<organism evidence="12 13">
    <name type="scientific">Naganishia liquefaciens</name>
    <dbReference type="NCBI Taxonomy" id="104408"/>
    <lineage>
        <taxon>Eukaryota</taxon>
        <taxon>Fungi</taxon>
        <taxon>Dikarya</taxon>
        <taxon>Basidiomycota</taxon>
        <taxon>Agaricomycotina</taxon>
        <taxon>Tremellomycetes</taxon>
        <taxon>Filobasidiales</taxon>
        <taxon>Filobasidiaceae</taxon>
        <taxon>Naganishia</taxon>
    </lineage>
</organism>
<evidence type="ECO:0000256" key="8">
    <source>
        <dbReference type="ARBA" id="ARBA00031552"/>
    </source>
</evidence>
<evidence type="ECO:0000313" key="13">
    <source>
        <dbReference type="Proteomes" id="UP000620104"/>
    </source>
</evidence>
<dbReference type="GO" id="GO:0005524">
    <property type="term" value="F:ATP binding"/>
    <property type="evidence" value="ECO:0007669"/>
    <property type="project" value="UniProtKB-KW"/>
</dbReference>
<evidence type="ECO:0000259" key="11">
    <source>
        <dbReference type="Pfam" id="PF01902"/>
    </source>
</evidence>
<proteinExistence type="predicted"/>
<dbReference type="FunFam" id="3.90.1490.10:FF:000001">
    <property type="entry name" value="Diphthine--ammonia ligase"/>
    <property type="match status" value="1"/>
</dbReference>
<dbReference type="Pfam" id="PF01902">
    <property type="entry name" value="Diphthami_syn_2"/>
    <property type="match status" value="2"/>
</dbReference>
<evidence type="ECO:0000256" key="2">
    <source>
        <dbReference type="ARBA" id="ARBA00012089"/>
    </source>
</evidence>
<comment type="pathway">
    <text evidence="1">Protein modification; peptidyl-diphthamide biosynthesis.</text>
</comment>
<dbReference type="GO" id="GO:0017183">
    <property type="term" value="P:protein histidyl modification to diphthamide"/>
    <property type="evidence" value="ECO:0007669"/>
    <property type="project" value="TreeGrafter"/>
</dbReference>
<dbReference type="Gene3D" id="3.30.1330.40">
    <property type="entry name" value="RutC-like"/>
    <property type="match status" value="2"/>
</dbReference>
<dbReference type="OrthoDB" id="686384at2759"/>
<evidence type="ECO:0000256" key="1">
    <source>
        <dbReference type="ARBA" id="ARBA00005156"/>
    </source>
</evidence>
<dbReference type="SUPFAM" id="SSF55298">
    <property type="entry name" value="YjgF-like"/>
    <property type="match status" value="2"/>
</dbReference>
<dbReference type="NCBIfam" id="TIGR00290">
    <property type="entry name" value="MJ0570_dom"/>
    <property type="match status" value="1"/>
</dbReference>
<dbReference type="InterPro" id="IPR030662">
    <property type="entry name" value="DPH6/MJ0570"/>
</dbReference>
<evidence type="ECO:0000256" key="7">
    <source>
        <dbReference type="ARBA" id="ARBA00029814"/>
    </source>
</evidence>
<dbReference type="Gene3D" id="3.40.50.620">
    <property type="entry name" value="HUPs"/>
    <property type="match status" value="1"/>
</dbReference>
<gene>
    <name evidence="12" type="ORF">NliqN6_6054</name>
</gene>
<comment type="catalytic activity">
    <reaction evidence="9">
        <text>diphthine-[translation elongation factor 2] + NH4(+) + ATP = diphthamide-[translation elongation factor 2] + AMP + diphosphate + H(+)</text>
        <dbReference type="Rhea" id="RHEA:19753"/>
        <dbReference type="Rhea" id="RHEA-COMP:10172"/>
        <dbReference type="Rhea" id="RHEA-COMP:10174"/>
        <dbReference type="ChEBI" id="CHEBI:15378"/>
        <dbReference type="ChEBI" id="CHEBI:16692"/>
        <dbReference type="ChEBI" id="CHEBI:28938"/>
        <dbReference type="ChEBI" id="CHEBI:30616"/>
        <dbReference type="ChEBI" id="CHEBI:33019"/>
        <dbReference type="ChEBI" id="CHEBI:82696"/>
        <dbReference type="ChEBI" id="CHEBI:456215"/>
        <dbReference type="EC" id="6.3.1.14"/>
    </reaction>
</comment>
<sequence>MKVLGLLSGGKDSCYNLMHCIANGHEVVALATLVPEEGIDELDSYLYQSVGTSLVTLIAKAMRLPLYRKTITGKPVHLESTYGSRTKDRSTDAQGVKRARDGIDGDETEDLDELLHQVKADFPDLQGVSTGAILSTYQRTRIEHVASRPTLGLTCLCYLWQRPEAELVDEMIGSGLRAVLMKVAGIGLRVEDVGKELSAMRPRLAKLEELYNSHVAGEGGEYETITIDCPLFHESIQFTETETIVTDPSPVAYYRVKKAILQPKEGHQSPTPAQLREILRIDEEQIEGMSKFDEQTEDLLQELPRPSTQSVGSETIQLPPTSARNVSFGRQGNWFSVSVESETQGEEAIGDEVTRCFETLNQTLRSHQLSLTQIQHQNFLLADMADFPKANKAYSAFFGSSPPSRACVAVILPPNQRVRLEAMGYDDSQLPERSGLGRSALHVQSISYWAPANIGPYSQAVMVGHRLTIAGQIGLIPPTLTLPCPRSFVEEAVLSLQHVRRILAVLKSSSTAGGGWEGWVEGVICWYARSEDLPLARSVWEAHAVTNGYSRTPILFVQVPQLPKGALIEWQFAVHTGRRVTPVIHDDEELPITHEYHSYQEGGYDGAMIDSTLGQSHFAIHSFESIAALADALENTDIPLGSSLEQAFSLRLFCAATLPEAEVITLRKTLGDKSPAAITIATVLSMSGQQVNNSHFSLVVYGE</sequence>
<accession>A0A8H3YIZ5</accession>
<dbReference type="InterPro" id="IPR002761">
    <property type="entry name" value="Diphthami_syn_dom"/>
</dbReference>
<dbReference type="PANTHER" id="PTHR12196">
    <property type="entry name" value="DOMAIN OF UNKNOWN FUNCTION 71 DUF71 -CONTAINING PROTEIN"/>
    <property type="match status" value="1"/>
</dbReference>
<evidence type="ECO:0000313" key="12">
    <source>
        <dbReference type="EMBL" id="GHJ89652.1"/>
    </source>
</evidence>
<dbReference type="EC" id="6.3.1.14" evidence="2"/>
<evidence type="ECO:0000256" key="6">
    <source>
        <dbReference type="ARBA" id="ARBA00022840"/>
    </source>
</evidence>
<dbReference type="Pfam" id="PF01042">
    <property type="entry name" value="Ribonuc_L-PSP"/>
    <property type="match status" value="2"/>
</dbReference>
<evidence type="ECO:0000256" key="5">
    <source>
        <dbReference type="ARBA" id="ARBA00022741"/>
    </source>
</evidence>
<evidence type="ECO:0000256" key="9">
    <source>
        <dbReference type="ARBA" id="ARBA00048108"/>
    </source>
</evidence>
<dbReference type="AlphaFoldDB" id="A0A8H3YIZ5"/>
<dbReference type="CDD" id="cd01994">
    <property type="entry name" value="AANH_PF0828-like"/>
    <property type="match status" value="1"/>
</dbReference>
<evidence type="ECO:0000256" key="4">
    <source>
        <dbReference type="ARBA" id="ARBA00022598"/>
    </source>
</evidence>
<name>A0A8H3YIZ5_9TREE</name>
<keyword evidence="5" id="KW-0547">Nucleotide-binding</keyword>
<keyword evidence="13" id="KW-1185">Reference proteome</keyword>
<protein>
    <recommendedName>
        <fullName evidence="3">Diphthine--ammonia ligase</fullName>
        <ecNumber evidence="2">6.3.1.14</ecNumber>
    </recommendedName>
    <alternativeName>
        <fullName evidence="7">Diphthamide synthase</fullName>
    </alternativeName>
    <alternativeName>
        <fullName evidence="8">Diphthamide synthetase</fullName>
    </alternativeName>
</protein>
<reference evidence="12" key="1">
    <citation type="submission" date="2020-07" db="EMBL/GenBank/DDBJ databases">
        <title>Draft Genome Sequence of a Deep-Sea Yeast, Naganishia (Cryptococcus) liquefaciens strain N6.</title>
        <authorList>
            <person name="Han Y.W."/>
            <person name="Kajitani R."/>
            <person name="Morimoto H."/>
            <person name="Parhat M."/>
            <person name="Tsubouchi H."/>
            <person name="Bakenova O."/>
            <person name="Ogata M."/>
            <person name="Argunhan B."/>
            <person name="Aoki R."/>
            <person name="Kajiwara S."/>
            <person name="Itoh T."/>
            <person name="Iwasaki H."/>
        </authorList>
    </citation>
    <scope>NUCLEOTIDE SEQUENCE</scope>
    <source>
        <strain evidence="12">N6</strain>
    </source>
</reference>
<evidence type="ECO:0000256" key="3">
    <source>
        <dbReference type="ARBA" id="ARBA00018426"/>
    </source>
</evidence>
<evidence type="ECO:0000256" key="10">
    <source>
        <dbReference type="SAM" id="MobiDB-lite"/>
    </source>
</evidence>
<dbReference type="PANTHER" id="PTHR12196:SF2">
    <property type="entry name" value="DIPHTHINE--AMMONIA LIGASE"/>
    <property type="match status" value="1"/>
</dbReference>
<feature type="region of interest" description="Disordered" evidence="10">
    <location>
        <begin position="80"/>
        <end position="105"/>
    </location>
</feature>
<dbReference type="EMBL" id="BLZA01000049">
    <property type="protein sequence ID" value="GHJ89652.1"/>
    <property type="molecule type" value="Genomic_DNA"/>
</dbReference>
<comment type="caution">
    <text evidence="12">The sequence shown here is derived from an EMBL/GenBank/DDBJ whole genome shotgun (WGS) entry which is preliminary data.</text>
</comment>
<dbReference type="FunFam" id="3.40.50.620:FF:000145">
    <property type="entry name" value="ATP-binding domain containing protein"/>
    <property type="match status" value="1"/>
</dbReference>
<dbReference type="InterPro" id="IPR006175">
    <property type="entry name" value="YjgF/YER057c/UK114"/>
</dbReference>
<dbReference type="Gene3D" id="3.90.1490.10">
    <property type="entry name" value="putative n-type atp pyrophosphatase, domain 2"/>
    <property type="match status" value="1"/>
</dbReference>
<feature type="domain" description="Diphthamide synthase" evidence="11">
    <location>
        <begin position="97"/>
        <end position="258"/>
    </location>
</feature>
<feature type="domain" description="Diphthamide synthase" evidence="11">
    <location>
        <begin position="1"/>
        <end position="74"/>
    </location>
</feature>
<dbReference type="CDD" id="cd06155">
    <property type="entry name" value="eu_AANH_C_1"/>
    <property type="match status" value="1"/>
</dbReference>
<dbReference type="Proteomes" id="UP000620104">
    <property type="component" value="Unassembled WGS sequence"/>
</dbReference>
<keyword evidence="4" id="KW-0436">Ligase</keyword>
<dbReference type="GO" id="GO:0017178">
    <property type="term" value="F:diphthine-ammonia ligase activity"/>
    <property type="evidence" value="ECO:0007669"/>
    <property type="project" value="UniProtKB-EC"/>
</dbReference>